<evidence type="ECO:0000313" key="3">
    <source>
        <dbReference type="Proteomes" id="UP000479293"/>
    </source>
</evidence>
<gene>
    <name evidence="2" type="ORF">GBK04_24995</name>
</gene>
<dbReference type="PANTHER" id="PTHR34988">
    <property type="entry name" value="PROTEIN, PUTATIVE-RELATED"/>
    <property type="match status" value="1"/>
</dbReference>
<proteinExistence type="predicted"/>
<dbReference type="PROSITE" id="PS51742">
    <property type="entry name" value="PPC"/>
    <property type="match status" value="1"/>
</dbReference>
<dbReference type="Proteomes" id="UP000479293">
    <property type="component" value="Unassembled WGS sequence"/>
</dbReference>
<sequence length="143" mass="15579">MLQLPVPTSHLMIHSLRLGPGKDLKADLEKFAKEYAVEAGFVLTCVGSLTHAEIRLANQEQGQTYRGFFEIVSLVGTLSINGSHIHISVSDSSGYTTGGHLLEGCKVYTTAELVLGVLPEVVYKREPDSQSGHNELTIYPKKP</sequence>
<name>A0A7C9F5Q3_9BACT</name>
<dbReference type="InterPro" id="IPR005175">
    <property type="entry name" value="PPC_dom"/>
</dbReference>
<dbReference type="RefSeq" id="WP_152764467.1">
    <property type="nucleotide sequence ID" value="NZ_WHLY01000002.1"/>
</dbReference>
<dbReference type="CDD" id="cd11378">
    <property type="entry name" value="DUF296"/>
    <property type="match status" value="1"/>
</dbReference>
<dbReference type="EMBL" id="WHLY01000002">
    <property type="protein sequence ID" value="MPR36505.1"/>
    <property type="molecule type" value="Genomic_DNA"/>
</dbReference>
<comment type="caution">
    <text evidence="2">The sequence shown here is derived from an EMBL/GenBank/DDBJ whole genome shotgun (WGS) entry which is preliminary data.</text>
</comment>
<dbReference type="Pfam" id="PF03479">
    <property type="entry name" value="PCC"/>
    <property type="match status" value="1"/>
</dbReference>
<keyword evidence="3" id="KW-1185">Reference proteome</keyword>
<evidence type="ECO:0000313" key="2">
    <source>
        <dbReference type="EMBL" id="MPR36505.1"/>
    </source>
</evidence>
<dbReference type="PANTHER" id="PTHR34988:SF1">
    <property type="entry name" value="DNA-BINDING PROTEIN"/>
    <property type="match status" value="1"/>
</dbReference>
<accession>A0A7C9F5Q3</accession>
<organism evidence="2 3">
    <name type="scientific">Salmonirosea aquatica</name>
    <dbReference type="NCBI Taxonomy" id="2654236"/>
    <lineage>
        <taxon>Bacteria</taxon>
        <taxon>Pseudomonadati</taxon>
        <taxon>Bacteroidota</taxon>
        <taxon>Cytophagia</taxon>
        <taxon>Cytophagales</taxon>
        <taxon>Spirosomataceae</taxon>
        <taxon>Salmonirosea</taxon>
    </lineage>
</organism>
<dbReference type="AlphaFoldDB" id="A0A7C9F5Q3"/>
<reference evidence="2 3" key="1">
    <citation type="submission" date="2019-10" db="EMBL/GenBank/DDBJ databases">
        <title>Draft Genome Sequence of Cytophagaceae sp. SJW1-29.</title>
        <authorList>
            <person name="Choi A."/>
        </authorList>
    </citation>
    <scope>NUCLEOTIDE SEQUENCE [LARGE SCALE GENOMIC DNA]</scope>
    <source>
        <strain evidence="2 3">SJW1-29</strain>
    </source>
</reference>
<feature type="domain" description="PPC" evidence="1">
    <location>
        <begin position="7"/>
        <end position="139"/>
    </location>
</feature>
<dbReference type="Gene3D" id="3.30.1330.80">
    <property type="entry name" value="Hypothetical protein, similar to alpha- acetolactate decarboxylase, domain 2"/>
    <property type="match status" value="1"/>
</dbReference>
<protein>
    <submittedName>
        <fullName evidence="2">DUF296 domain-containing protein</fullName>
    </submittedName>
</protein>
<evidence type="ECO:0000259" key="1">
    <source>
        <dbReference type="PROSITE" id="PS51742"/>
    </source>
</evidence>
<dbReference type="SUPFAM" id="SSF117856">
    <property type="entry name" value="AF0104/ALDC/Ptd012-like"/>
    <property type="match status" value="1"/>
</dbReference>